<comment type="subcellular location">
    <subcellularLocation>
        <location evidence="1 9">Cell membrane</location>
        <topology evidence="1 9">Multi-pass membrane protein</topology>
    </subcellularLocation>
</comment>
<evidence type="ECO:0000256" key="2">
    <source>
        <dbReference type="ARBA" id="ARBA00022448"/>
    </source>
</evidence>
<accession>A0AAD8FJH8</accession>
<dbReference type="PROSITE" id="PS51013">
    <property type="entry name" value="PANNEXIN"/>
    <property type="match status" value="1"/>
</dbReference>
<comment type="caution">
    <text evidence="11">The sequence shown here is derived from an EMBL/GenBank/DDBJ whole genome shotgun (WGS) entry which is preliminary data.</text>
</comment>
<evidence type="ECO:0000256" key="7">
    <source>
        <dbReference type="ARBA" id="ARBA00023136"/>
    </source>
</evidence>
<organism evidence="11 12">
    <name type="scientific">Biomphalaria pfeifferi</name>
    <name type="common">Bloodfluke planorb</name>
    <name type="synonym">Freshwater snail</name>
    <dbReference type="NCBI Taxonomy" id="112525"/>
    <lineage>
        <taxon>Eukaryota</taxon>
        <taxon>Metazoa</taxon>
        <taxon>Spiralia</taxon>
        <taxon>Lophotrochozoa</taxon>
        <taxon>Mollusca</taxon>
        <taxon>Gastropoda</taxon>
        <taxon>Heterobranchia</taxon>
        <taxon>Euthyneura</taxon>
        <taxon>Panpulmonata</taxon>
        <taxon>Hygrophila</taxon>
        <taxon>Lymnaeoidea</taxon>
        <taxon>Planorbidae</taxon>
        <taxon>Biomphalaria</taxon>
    </lineage>
</organism>
<dbReference type="PRINTS" id="PR01262">
    <property type="entry name" value="INNEXIN"/>
</dbReference>
<feature type="transmembrane region" description="Helical" evidence="9">
    <location>
        <begin position="290"/>
        <end position="310"/>
    </location>
</feature>
<evidence type="ECO:0000256" key="5">
    <source>
        <dbReference type="ARBA" id="ARBA00022989"/>
    </source>
</evidence>
<keyword evidence="5 9" id="KW-1133">Transmembrane helix</keyword>
<feature type="non-terminal residue" evidence="11">
    <location>
        <position position="1"/>
    </location>
</feature>
<keyword evidence="2 9" id="KW-0813">Transport</keyword>
<protein>
    <recommendedName>
        <fullName evidence="9">Innexin</fullName>
    </recommendedName>
</protein>
<evidence type="ECO:0000256" key="4">
    <source>
        <dbReference type="ARBA" id="ARBA00022692"/>
    </source>
</evidence>
<comment type="caution">
    <text evidence="9">Lacks conserved residue(s) required for the propagation of feature annotation.</text>
</comment>
<reference evidence="11" key="2">
    <citation type="submission" date="2023-04" db="EMBL/GenBank/DDBJ databases">
        <authorList>
            <person name="Bu L."/>
            <person name="Lu L."/>
            <person name="Laidemitt M.R."/>
            <person name="Zhang S.M."/>
            <person name="Mutuku M."/>
            <person name="Mkoji G."/>
            <person name="Steinauer M."/>
            <person name="Loker E.S."/>
        </authorList>
    </citation>
    <scope>NUCLEOTIDE SEQUENCE</scope>
    <source>
        <strain evidence="11">KasaAsao</strain>
        <tissue evidence="11">Whole Snail</tissue>
    </source>
</reference>
<evidence type="ECO:0000256" key="9">
    <source>
        <dbReference type="RuleBase" id="RU010713"/>
    </source>
</evidence>
<keyword evidence="7 9" id="KW-0472">Membrane</keyword>
<dbReference type="AlphaFoldDB" id="A0AAD8FJH8"/>
<feature type="transmembrane region" description="Helical" evidence="9">
    <location>
        <begin position="212"/>
        <end position="234"/>
    </location>
</feature>
<evidence type="ECO:0000256" key="8">
    <source>
        <dbReference type="ARBA" id="ARBA00023303"/>
    </source>
</evidence>
<keyword evidence="3" id="KW-1003">Cell membrane</keyword>
<dbReference type="Proteomes" id="UP001233172">
    <property type="component" value="Unassembled WGS sequence"/>
</dbReference>
<dbReference type="InterPro" id="IPR000990">
    <property type="entry name" value="Innexin"/>
</dbReference>
<dbReference type="GO" id="GO:0005921">
    <property type="term" value="C:gap junction"/>
    <property type="evidence" value="ECO:0007669"/>
    <property type="project" value="UniProtKB-UniRule"/>
</dbReference>
<sequence length="426" mass="50480">APIIASLLSSFANIALRNKVHDDDVVDQLNHWATTGLLFALALGIGAKQYVGDPIHCWVPAEYSKKHFQQYCDSYCWVHPMYNVPFEETIPQAEEERWYNDISYYRWVFILFLIQAFLFYFPHLVWQELKKYSGLNVSKIVAMALDTAMLTQEKREEKMRHITHFIDRWLVTYSQYRYNALTNFRDKCSRVMFCFGKRSGTYLSGLYMLTKILYFVNVIGQFFLLSAFLDINFWTFGFRAIESLFKKGNWQDHHTFPRVGWCDYKIRQLQNLQTYTLQCVLSINLFLEKMYLIFWCWLIMLLVFNAINLFQWIMRSILPRTGEDFFSKYFLLLNINKNKESKLFKKFVRNYLRTDGVFMMRIVASNIGDMLALDLVNHLWKKFKDTHSLKEDDDIGTNERTNGLPKSPSAPVIEDGDDDLPLKRLD</sequence>
<dbReference type="Pfam" id="PF00876">
    <property type="entry name" value="Innexin"/>
    <property type="match status" value="1"/>
</dbReference>
<evidence type="ECO:0000256" key="10">
    <source>
        <dbReference type="SAM" id="MobiDB-lite"/>
    </source>
</evidence>
<dbReference type="EMBL" id="JASAOG010000008">
    <property type="protein sequence ID" value="KAK0067292.1"/>
    <property type="molecule type" value="Genomic_DNA"/>
</dbReference>
<keyword evidence="12" id="KW-1185">Reference proteome</keyword>
<dbReference type="GO" id="GO:0034220">
    <property type="term" value="P:monoatomic ion transmembrane transport"/>
    <property type="evidence" value="ECO:0007669"/>
    <property type="project" value="UniProtKB-KW"/>
</dbReference>
<comment type="similarity">
    <text evidence="9">Belongs to the pannexin family.</text>
</comment>
<reference evidence="11" key="1">
    <citation type="journal article" date="2023" name="PLoS Negl. Trop. Dis.">
        <title>A genome sequence for Biomphalaria pfeifferi, the major vector snail for the human-infecting parasite Schistosoma mansoni.</title>
        <authorList>
            <person name="Bu L."/>
            <person name="Lu L."/>
            <person name="Laidemitt M.R."/>
            <person name="Zhang S.M."/>
            <person name="Mutuku M."/>
            <person name="Mkoji G."/>
            <person name="Steinauer M."/>
            <person name="Loker E.S."/>
        </authorList>
    </citation>
    <scope>NUCLEOTIDE SEQUENCE</scope>
    <source>
        <strain evidence="11">KasaAsao</strain>
    </source>
</reference>
<feature type="region of interest" description="Disordered" evidence="10">
    <location>
        <begin position="390"/>
        <end position="426"/>
    </location>
</feature>
<keyword evidence="8 9" id="KW-0407">Ion channel</keyword>
<gene>
    <name evidence="9" type="primary">inx</name>
    <name evidence="11" type="ORF">Bpfe_003390</name>
</gene>
<name>A0AAD8FJH8_BIOPF</name>
<dbReference type="PANTHER" id="PTHR11893">
    <property type="entry name" value="INNEXIN"/>
    <property type="match status" value="1"/>
</dbReference>
<evidence type="ECO:0000256" key="1">
    <source>
        <dbReference type="ARBA" id="ARBA00004651"/>
    </source>
</evidence>
<dbReference type="GO" id="GO:0005886">
    <property type="term" value="C:plasma membrane"/>
    <property type="evidence" value="ECO:0007669"/>
    <property type="project" value="UniProtKB-SubCell"/>
</dbReference>
<dbReference type="PANTHER" id="PTHR11893:SF36">
    <property type="entry name" value="INNEXIN-5"/>
    <property type="match status" value="1"/>
</dbReference>
<feature type="transmembrane region" description="Helical" evidence="9">
    <location>
        <begin position="107"/>
        <end position="126"/>
    </location>
</feature>
<keyword evidence="4 9" id="KW-0812">Transmembrane</keyword>
<evidence type="ECO:0000256" key="3">
    <source>
        <dbReference type="ARBA" id="ARBA00022475"/>
    </source>
</evidence>
<evidence type="ECO:0000256" key="6">
    <source>
        <dbReference type="ARBA" id="ARBA00023065"/>
    </source>
</evidence>
<evidence type="ECO:0000313" key="11">
    <source>
        <dbReference type="EMBL" id="KAK0067292.1"/>
    </source>
</evidence>
<comment type="function">
    <text evidence="9">Structural component of the gap junctions.</text>
</comment>
<keyword evidence="6 9" id="KW-0406">Ion transport</keyword>
<proteinExistence type="inferred from homology"/>
<evidence type="ECO:0000313" key="12">
    <source>
        <dbReference type="Proteomes" id="UP001233172"/>
    </source>
</evidence>